<dbReference type="InterPro" id="IPR000504">
    <property type="entry name" value="RRM_dom"/>
</dbReference>
<keyword evidence="1" id="KW-0694">RNA-binding</keyword>
<reference evidence="3" key="1">
    <citation type="submission" date="2023-10" db="EMBL/GenBank/DDBJ databases">
        <authorList>
            <person name="Chen Y."/>
            <person name="Shah S."/>
            <person name="Dougan E. K."/>
            <person name="Thang M."/>
            <person name="Chan C."/>
        </authorList>
    </citation>
    <scope>NUCLEOTIDE SEQUENCE [LARGE SCALE GENOMIC DNA]</scope>
</reference>
<organism evidence="3 4">
    <name type="scientific">Prorocentrum cordatum</name>
    <dbReference type="NCBI Taxonomy" id="2364126"/>
    <lineage>
        <taxon>Eukaryota</taxon>
        <taxon>Sar</taxon>
        <taxon>Alveolata</taxon>
        <taxon>Dinophyceae</taxon>
        <taxon>Prorocentrales</taxon>
        <taxon>Prorocentraceae</taxon>
        <taxon>Prorocentrum</taxon>
    </lineage>
</organism>
<dbReference type="EMBL" id="CAUYUJ010003419">
    <property type="protein sequence ID" value="CAK0805249.1"/>
    <property type="molecule type" value="Genomic_DNA"/>
</dbReference>
<dbReference type="InterPro" id="IPR012677">
    <property type="entry name" value="Nucleotide-bd_a/b_plait_sf"/>
</dbReference>
<sequence length="152" mass="16534">AVHVLNNRTSLTVEKIYEKKEDPKKCSVFIANIVYEATEEELRERLENVGLVKSMRLVRDKDDTGAHKGYAFCDFHDSFTADAAIQVLNGAEFHGRPLRVNIAGEGPHQKAVPTPGRASAAPAPTTCQAVISHLSEGLLAMSPEDLSNSAFS</sequence>
<dbReference type="PANTHER" id="PTHR45735">
    <property type="entry name" value="CLEAVAGE STIMULATION FACTOR SUBUNIT 2"/>
    <property type="match status" value="1"/>
</dbReference>
<dbReference type="Proteomes" id="UP001189429">
    <property type="component" value="Unassembled WGS sequence"/>
</dbReference>
<dbReference type="InterPro" id="IPR035979">
    <property type="entry name" value="RBD_domain_sf"/>
</dbReference>
<feature type="non-terminal residue" evidence="3">
    <location>
        <position position="1"/>
    </location>
</feature>
<protein>
    <recommendedName>
        <fullName evidence="2">RRM domain-containing protein</fullName>
    </recommendedName>
</protein>
<evidence type="ECO:0000313" key="4">
    <source>
        <dbReference type="Proteomes" id="UP001189429"/>
    </source>
</evidence>
<dbReference type="PANTHER" id="PTHR45735:SF2">
    <property type="entry name" value="CLEAVAGE STIMULATION FACTOR SUBUNIT 2"/>
    <property type="match status" value="1"/>
</dbReference>
<keyword evidence="4" id="KW-1185">Reference proteome</keyword>
<dbReference type="Gene3D" id="3.30.70.330">
    <property type="match status" value="1"/>
</dbReference>
<accession>A0ABN9QGX7</accession>
<name>A0ABN9QGX7_9DINO</name>
<dbReference type="SMART" id="SM00360">
    <property type="entry name" value="RRM"/>
    <property type="match status" value="1"/>
</dbReference>
<evidence type="ECO:0000256" key="1">
    <source>
        <dbReference type="PROSITE-ProRule" id="PRU00176"/>
    </source>
</evidence>
<proteinExistence type="predicted"/>
<dbReference type="PROSITE" id="PS50102">
    <property type="entry name" value="RRM"/>
    <property type="match status" value="1"/>
</dbReference>
<evidence type="ECO:0000259" key="2">
    <source>
        <dbReference type="PROSITE" id="PS50102"/>
    </source>
</evidence>
<comment type="caution">
    <text evidence="3">The sequence shown here is derived from an EMBL/GenBank/DDBJ whole genome shotgun (WGS) entry which is preliminary data.</text>
</comment>
<gene>
    <name evidence="3" type="ORF">PCOR1329_LOCUS11827</name>
</gene>
<dbReference type="Pfam" id="PF00076">
    <property type="entry name" value="RRM_1"/>
    <property type="match status" value="1"/>
</dbReference>
<evidence type="ECO:0000313" key="3">
    <source>
        <dbReference type="EMBL" id="CAK0805249.1"/>
    </source>
</evidence>
<dbReference type="SUPFAM" id="SSF54928">
    <property type="entry name" value="RNA-binding domain, RBD"/>
    <property type="match status" value="1"/>
</dbReference>
<feature type="domain" description="RRM" evidence="2">
    <location>
        <begin position="26"/>
        <end position="105"/>
    </location>
</feature>